<organism evidence="2 3">
    <name type="scientific">Clostridium perfringens (strain ATCC 13124 / DSM 756 / JCM 1290 / NCIMB 6125 / NCTC 8237 / Type A)</name>
    <dbReference type="NCBI Taxonomy" id="195103"/>
    <lineage>
        <taxon>Bacteria</taxon>
        <taxon>Bacillati</taxon>
        <taxon>Bacillota</taxon>
        <taxon>Clostridia</taxon>
        <taxon>Eubacteriales</taxon>
        <taxon>Clostridiaceae</taxon>
        <taxon>Clostridium</taxon>
    </lineage>
</organism>
<dbReference type="PaxDb" id="195103-CPF_1098"/>
<keyword evidence="1" id="KW-0472">Membrane</keyword>
<keyword evidence="1" id="KW-0812">Transmembrane</keyword>
<evidence type="ECO:0000256" key="1">
    <source>
        <dbReference type="SAM" id="Phobius"/>
    </source>
</evidence>
<accession>A0A0H2YVG9</accession>
<proteinExistence type="predicted"/>
<name>A0A0H2YVG9_CLOP1</name>
<dbReference type="RefSeq" id="WP_011590565.1">
    <property type="nucleotide sequence ID" value="NC_008261.1"/>
</dbReference>
<dbReference type="KEGG" id="cpf:CPF_1098"/>
<sequence length="116" mass="13408">MLEISPLDDVMSYFHLIFFTYIVLFIVITLNFTKAIYINKKLNLNNSSRKTLQIFDLSMNTFCVLAMLSGHVFQGVLADNNALGWTTWNNRLLLISIMSLIIFILNLIVVFKNNKK</sequence>
<dbReference type="HOGENOM" id="CLU_2092557_0_0_9"/>
<reference evidence="2 3" key="1">
    <citation type="journal article" date="2006" name="Genome Res.">
        <title>Skewed genomic variability in strains of the toxigenic bacterial pathogen, Clostridium perfringens.</title>
        <authorList>
            <person name="Myers G.S."/>
            <person name="Rasko D.A."/>
            <person name="Cheung J.K."/>
            <person name="Ravel J."/>
            <person name="Seshadri R."/>
            <person name="Deboy R.T."/>
            <person name="Ren Q."/>
            <person name="Varga J."/>
            <person name="Awad M.M."/>
            <person name="Brinkac L.M."/>
            <person name="Daugherty S.C."/>
            <person name="Haft D.H."/>
            <person name="Dodson R.J."/>
            <person name="Madupu R."/>
            <person name="Nelson W.C."/>
            <person name="Rosovitz M.J."/>
            <person name="Sullivan S.A."/>
            <person name="Khouri H."/>
            <person name="Dimitrov G.I."/>
            <person name="Watkins K.L."/>
            <person name="Mulligan S."/>
            <person name="Benton J."/>
            <person name="Radune D."/>
            <person name="Fisher D.J."/>
            <person name="Atkins H.S."/>
            <person name="Hiscox T."/>
            <person name="Jost B.H."/>
            <person name="Billington S.J."/>
            <person name="Songer J.G."/>
            <person name="McClane B.A."/>
            <person name="Titball R.W."/>
            <person name="Rood J.I."/>
            <person name="Melville S.B."/>
            <person name="Paulsen I.T."/>
        </authorList>
    </citation>
    <scope>NUCLEOTIDE SEQUENCE [LARGE SCALE GENOMIC DNA]</scope>
    <source>
        <strain evidence="3">ATCC 13124 / DSM 756 / JCM 1290 / NCIMB 6125 / NCTC 8237 / S 107 / Type A</strain>
    </source>
</reference>
<feature type="transmembrane region" description="Helical" evidence="1">
    <location>
        <begin position="54"/>
        <end position="73"/>
    </location>
</feature>
<protein>
    <submittedName>
        <fullName evidence="2">Membrane protein</fullName>
    </submittedName>
</protein>
<evidence type="ECO:0000313" key="2">
    <source>
        <dbReference type="EMBL" id="ABG84909.1"/>
    </source>
</evidence>
<dbReference type="eggNOG" id="ENOG502Z8QZ">
    <property type="taxonomic scope" value="Bacteria"/>
</dbReference>
<keyword evidence="3" id="KW-1185">Reference proteome</keyword>
<keyword evidence="1" id="KW-1133">Transmembrane helix</keyword>
<evidence type="ECO:0000313" key="3">
    <source>
        <dbReference type="Proteomes" id="UP000001823"/>
    </source>
</evidence>
<feature type="transmembrane region" description="Helical" evidence="1">
    <location>
        <begin position="93"/>
        <end position="111"/>
    </location>
</feature>
<feature type="transmembrane region" description="Helical" evidence="1">
    <location>
        <begin position="12"/>
        <end position="33"/>
    </location>
</feature>
<dbReference type="Proteomes" id="UP000001823">
    <property type="component" value="Chromosome"/>
</dbReference>
<dbReference type="EMBL" id="CP000246">
    <property type="protein sequence ID" value="ABG84909.1"/>
    <property type="molecule type" value="Genomic_DNA"/>
</dbReference>
<dbReference type="AlphaFoldDB" id="A0A0H2YVG9"/>
<dbReference type="STRING" id="195103.CPF_1098"/>
<gene>
    <name evidence="2" type="ordered locus">CPF_1098</name>
</gene>